<evidence type="ECO:0000256" key="4">
    <source>
        <dbReference type="ARBA" id="ARBA00022692"/>
    </source>
</evidence>
<dbReference type="InterPro" id="IPR042196">
    <property type="entry name" value="FHIPEP_4"/>
</dbReference>
<dbReference type="GO" id="GO:0009306">
    <property type="term" value="P:protein secretion"/>
    <property type="evidence" value="ECO:0007669"/>
    <property type="project" value="InterPro"/>
</dbReference>
<feature type="transmembrane region" description="Helical" evidence="7">
    <location>
        <begin position="38"/>
        <end position="61"/>
    </location>
</feature>
<dbReference type="Gene3D" id="1.10.8.540">
    <property type="entry name" value="FHIPEP family, domain 3"/>
    <property type="match status" value="1"/>
</dbReference>
<keyword evidence="9" id="KW-1185">Reference proteome</keyword>
<evidence type="ECO:0000256" key="5">
    <source>
        <dbReference type="ARBA" id="ARBA00022989"/>
    </source>
</evidence>
<dbReference type="PANTHER" id="PTHR30161">
    <property type="entry name" value="FLAGELLAR EXPORT PROTEIN, MEMBRANE FLHA SUBUNIT-RELATED"/>
    <property type="match status" value="1"/>
</dbReference>
<reference evidence="8 9" key="1">
    <citation type="submission" date="2020-08" db="EMBL/GenBank/DDBJ databases">
        <title>Genomic Encyclopedia of Type Strains, Phase IV (KMG-IV): sequencing the most valuable type-strain genomes for metagenomic binning, comparative biology and taxonomic classification.</title>
        <authorList>
            <person name="Goeker M."/>
        </authorList>
    </citation>
    <scope>NUCLEOTIDE SEQUENCE [LARGE SCALE GENOMIC DNA]</scope>
    <source>
        <strain evidence="8 9">DSM 7465</strain>
    </source>
</reference>
<keyword evidence="7" id="KW-1006">Bacterial flagellum protein export</keyword>
<dbReference type="GO" id="GO:0044780">
    <property type="term" value="P:bacterial-type flagellum assembly"/>
    <property type="evidence" value="ECO:0007669"/>
    <property type="project" value="InterPro"/>
</dbReference>
<dbReference type="InterPro" id="IPR006301">
    <property type="entry name" value="FlhA"/>
</dbReference>
<dbReference type="GO" id="GO:0005886">
    <property type="term" value="C:plasma membrane"/>
    <property type="evidence" value="ECO:0007669"/>
    <property type="project" value="UniProtKB-SubCell"/>
</dbReference>
<dbReference type="Gene3D" id="3.40.30.60">
    <property type="entry name" value="FHIPEP family, domain 1"/>
    <property type="match status" value="1"/>
</dbReference>
<dbReference type="InterPro" id="IPR025505">
    <property type="entry name" value="FHIPEP_CS"/>
</dbReference>
<comment type="caution">
    <text evidence="8">The sequence shown here is derived from an EMBL/GenBank/DDBJ whole genome shotgun (WGS) entry which is preliminary data.</text>
</comment>
<dbReference type="InterPro" id="IPR042193">
    <property type="entry name" value="FHIPEP_3"/>
</dbReference>
<keyword evidence="8" id="KW-0969">Cilium</keyword>
<accession>A0A840HXU0</accession>
<keyword evidence="7" id="KW-0653">Protein transport</keyword>
<dbReference type="PANTHER" id="PTHR30161:SF1">
    <property type="entry name" value="FLAGELLAR BIOSYNTHESIS PROTEIN FLHA-RELATED"/>
    <property type="match status" value="1"/>
</dbReference>
<dbReference type="Pfam" id="PF00771">
    <property type="entry name" value="FHIPEP"/>
    <property type="match status" value="1"/>
</dbReference>
<feature type="transmembrane region" description="Helical" evidence="7">
    <location>
        <begin position="238"/>
        <end position="265"/>
    </location>
</feature>
<dbReference type="EMBL" id="JACHOV010000011">
    <property type="protein sequence ID" value="MBB4642461.1"/>
    <property type="molecule type" value="Genomic_DNA"/>
</dbReference>
<dbReference type="InterPro" id="IPR042194">
    <property type="entry name" value="FHIPEP_1"/>
</dbReference>
<keyword evidence="4 7" id="KW-0812">Transmembrane</keyword>
<evidence type="ECO:0000256" key="7">
    <source>
        <dbReference type="RuleBase" id="RU364093"/>
    </source>
</evidence>
<gene>
    <name evidence="7" type="primary">flhA</name>
    <name evidence="8" type="ORF">HNQ99_002792</name>
</gene>
<feature type="transmembrane region" description="Helical" evidence="7">
    <location>
        <begin position="205"/>
        <end position="226"/>
    </location>
</feature>
<evidence type="ECO:0000256" key="6">
    <source>
        <dbReference type="ARBA" id="ARBA00023136"/>
    </source>
</evidence>
<dbReference type="Proteomes" id="UP000575068">
    <property type="component" value="Unassembled WGS sequence"/>
</dbReference>
<evidence type="ECO:0000313" key="8">
    <source>
        <dbReference type="EMBL" id="MBB4642461.1"/>
    </source>
</evidence>
<feature type="transmembrane region" description="Helical" evidence="7">
    <location>
        <begin position="113"/>
        <end position="136"/>
    </location>
</feature>
<dbReference type="PRINTS" id="PR00949">
    <property type="entry name" value="TYPE3IMAPROT"/>
</dbReference>
<organism evidence="8 9">
    <name type="scientific">Rhizorhapis suberifaciens</name>
    <name type="common">corky root of lettuce</name>
    <dbReference type="NCBI Taxonomy" id="13656"/>
    <lineage>
        <taxon>Bacteria</taxon>
        <taxon>Pseudomonadati</taxon>
        <taxon>Pseudomonadota</taxon>
        <taxon>Alphaproteobacteria</taxon>
        <taxon>Sphingomonadales</taxon>
        <taxon>Sphingomonadaceae</taxon>
        <taxon>Rhizorhapis</taxon>
    </lineage>
</organism>
<dbReference type="NCBIfam" id="TIGR01398">
    <property type="entry name" value="FlhA"/>
    <property type="match status" value="1"/>
</dbReference>
<dbReference type="RefSeq" id="WP_184476582.1">
    <property type="nucleotide sequence ID" value="NZ_JACHOV010000011.1"/>
</dbReference>
<protein>
    <recommendedName>
        <fullName evidence="7">Flagellar biosynthesis protein FlhA</fullName>
    </recommendedName>
</protein>
<comment type="subcellular location">
    <subcellularLocation>
        <location evidence="1 7">Cell membrane</location>
        <topology evidence="1 7">Multi-pass membrane protein</topology>
    </subcellularLocation>
</comment>
<comment type="function">
    <text evidence="7">Required for formation of the rod structure of the flagellar apparatus. Together with FliI and FliH, may constitute the export apparatus of flagellin.</text>
</comment>
<dbReference type="AlphaFoldDB" id="A0A840HXU0"/>
<proteinExistence type="inferred from homology"/>
<feature type="transmembrane region" description="Helical" evidence="7">
    <location>
        <begin position="73"/>
        <end position="93"/>
    </location>
</feature>
<keyword evidence="8" id="KW-0966">Cell projection</keyword>
<dbReference type="PIRSF" id="PIRSF005419">
    <property type="entry name" value="FlhA"/>
    <property type="match status" value="1"/>
</dbReference>
<keyword evidence="8" id="KW-0282">Flagellum</keyword>
<evidence type="ECO:0000313" key="9">
    <source>
        <dbReference type="Proteomes" id="UP000575068"/>
    </source>
</evidence>
<evidence type="ECO:0000256" key="1">
    <source>
        <dbReference type="ARBA" id="ARBA00004651"/>
    </source>
</evidence>
<keyword evidence="5 7" id="KW-1133">Transmembrane helix</keyword>
<keyword evidence="7" id="KW-1005">Bacterial flagellum biogenesis</keyword>
<keyword evidence="3 7" id="KW-1003">Cell membrane</keyword>
<comment type="similarity">
    <text evidence="2 7">Belongs to the FHIPEP (flagella/HR/invasion proteins export pore) family.</text>
</comment>
<keyword evidence="7" id="KW-0813">Transport</keyword>
<feature type="transmembrane region" description="Helical" evidence="7">
    <location>
        <begin position="286"/>
        <end position="307"/>
    </location>
</feature>
<name>A0A840HXU0_9SPHN</name>
<keyword evidence="6 7" id="KW-0472">Membrane</keyword>
<dbReference type="PROSITE" id="PS00994">
    <property type="entry name" value="FHIPEP"/>
    <property type="match status" value="1"/>
</dbReference>
<evidence type="ECO:0000256" key="3">
    <source>
        <dbReference type="ARBA" id="ARBA00022475"/>
    </source>
</evidence>
<sequence length="708" mass="74699">MTRTQVNGKVWMGAAKGAILPAATLMLVMFMVVPIPSLVLDIGFITNIMISLAVLMVALNAARPLDFSSFPTVLLFATLLRLSLNVASTRVVLVDGHSGPGAAGHVIEAFGNFLIGGDYVVGIFVFAILMIINLVVITKGAGRVSEVSARFTLDALPGKQMAIDADLNAGLITPEDAKSRRQEVATEADFYGSMDGASKFVKGDAVAGVLILVINILGGIVLGTVSHGLSLADAAQTYVLLAIGDALVAQVPALLLSIAAAGIVTRVSSPLDLSGQISSQFGSSKAWTPVAGILTILGLLPGMPHLIILPAAGLAGYAAWRLRKGEKVAAEQPAVEEKKAENPTHINWDDVSDGATLGLEIGYGLIGLVDERKGAPLMARITGIRKQLSRELGFVVPMVRVKDNLALEPNSYRITIAGVIVGEDEVWPEDLLALDSGDLENEVSGRKAKDPTFGLDAVWIATDKRSEAVVAGYTVVDPPTVMATHLNHLIALNASQMFGLDEARKLLDALKEKAPQLVDGLTPNPLSLAAIAAACRSLLAEGVPLKDFRRICEAMIEVATPDVGPDQLVEGVRQRIGSLIIQNLVPVKMPLPVITLDGDLEAMLAQAMRVSGGAQHPIEPALANRIVEAVMNAARPIMGQARSFAIVTSPVARRALARLFKPHLPETPVLSFLEIPDSKPVEVVAVVGGEAPVNRRDNKTSQAADKTF</sequence>
<dbReference type="InterPro" id="IPR001712">
    <property type="entry name" value="T3SS_FHIPEP"/>
</dbReference>
<evidence type="ECO:0000256" key="2">
    <source>
        <dbReference type="ARBA" id="ARBA00008835"/>
    </source>
</evidence>
<dbReference type="Gene3D" id="3.40.50.12790">
    <property type="entry name" value="FHIPEP family, domain 4"/>
    <property type="match status" value="1"/>
</dbReference>
<feature type="transmembrane region" description="Helical" evidence="7">
    <location>
        <begin position="12"/>
        <end position="32"/>
    </location>
</feature>